<keyword evidence="2 5" id="KW-0808">Transferase</keyword>
<comment type="caution">
    <text evidence="5">The sequence shown here is derived from an EMBL/GenBank/DDBJ whole genome shotgun (WGS) entry which is preliminary data.</text>
</comment>
<dbReference type="Gene3D" id="2.20.130.10">
    <property type="entry name" value="CAC2371-like domains"/>
    <property type="match status" value="1"/>
</dbReference>
<dbReference type="CDD" id="cd02440">
    <property type="entry name" value="AdoMet_MTases"/>
    <property type="match status" value="1"/>
</dbReference>
<protein>
    <submittedName>
        <fullName evidence="5">SAM-dependent methyltransferase</fullName>
    </submittedName>
</protein>
<dbReference type="SUPFAM" id="SSF53335">
    <property type="entry name" value="S-adenosyl-L-methionine-dependent methyltransferases"/>
    <property type="match status" value="1"/>
</dbReference>
<dbReference type="GO" id="GO:0032259">
    <property type="term" value="P:methylation"/>
    <property type="evidence" value="ECO:0007669"/>
    <property type="project" value="UniProtKB-KW"/>
</dbReference>
<keyword evidence="1 5" id="KW-0489">Methyltransferase</keyword>
<dbReference type="InterPro" id="IPR029063">
    <property type="entry name" value="SAM-dependent_MTases_sf"/>
</dbReference>
<dbReference type="GO" id="GO:0008168">
    <property type="term" value="F:methyltransferase activity"/>
    <property type="evidence" value="ECO:0007669"/>
    <property type="project" value="UniProtKB-KW"/>
</dbReference>
<evidence type="ECO:0000259" key="4">
    <source>
        <dbReference type="Pfam" id="PF13649"/>
    </source>
</evidence>
<dbReference type="PANTHER" id="PTHR43464:SF19">
    <property type="entry name" value="UBIQUINONE BIOSYNTHESIS O-METHYLTRANSFERASE, MITOCHONDRIAL"/>
    <property type="match status" value="1"/>
</dbReference>
<evidence type="ECO:0000256" key="1">
    <source>
        <dbReference type="ARBA" id="ARBA00022603"/>
    </source>
</evidence>
<evidence type="ECO:0000313" key="5">
    <source>
        <dbReference type="EMBL" id="OPC79714.1"/>
    </source>
</evidence>
<dbReference type="InterPro" id="IPR041698">
    <property type="entry name" value="Methyltransf_25"/>
</dbReference>
<keyword evidence="3" id="KW-0949">S-adenosyl-L-methionine</keyword>
<sequence length="229" mass="25602">MARIREGFRGEGPGAFTPDGCAVEMYGILPVREEPDMIALGARDGARTLLELGCGAGRVTHAMVERGWEVTAVDESPEMLDRVRGAETVLSTIEELRLDERFDVVLLGSYLVHQAEAEARKAMLDTCRRHVAADGVVLIQREGRDWHDELPRVNEHPRGAVRILAAEPIGNGVNAMRIEYEFDGMRWAHEFRSRPLTDPEFVAILAESDLMVDAYLDEHRTWARVLPAS</sequence>
<accession>A0A1T3NSH6</accession>
<organism evidence="5 6">
    <name type="scientific">Embleya scabrispora</name>
    <dbReference type="NCBI Taxonomy" id="159449"/>
    <lineage>
        <taxon>Bacteria</taxon>
        <taxon>Bacillati</taxon>
        <taxon>Actinomycetota</taxon>
        <taxon>Actinomycetes</taxon>
        <taxon>Kitasatosporales</taxon>
        <taxon>Streptomycetaceae</taxon>
        <taxon>Embleya</taxon>
    </lineage>
</organism>
<gene>
    <name evidence="5" type="ORF">B4N89_01045</name>
</gene>
<dbReference type="Proteomes" id="UP000190037">
    <property type="component" value="Unassembled WGS sequence"/>
</dbReference>
<dbReference type="AlphaFoldDB" id="A0A1T3NSH6"/>
<feature type="domain" description="Methyltransferase" evidence="4">
    <location>
        <begin position="50"/>
        <end position="135"/>
    </location>
</feature>
<name>A0A1T3NSH6_9ACTN</name>
<dbReference type="STRING" id="159449.B4N89_01045"/>
<dbReference type="OrthoDB" id="7062303at2"/>
<proteinExistence type="predicted"/>
<evidence type="ECO:0000256" key="2">
    <source>
        <dbReference type="ARBA" id="ARBA00022679"/>
    </source>
</evidence>
<evidence type="ECO:0000256" key="3">
    <source>
        <dbReference type="ARBA" id="ARBA00022691"/>
    </source>
</evidence>
<reference evidence="5 6" key="1">
    <citation type="submission" date="2017-03" db="EMBL/GenBank/DDBJ databases">
        <title>Draft genome sequence of Streptomyces scabrisporus NF3, endophyte isolated from Amphipterygium adstringens.</title>
        <authorList>
            <person name="Vazquez M."/>
            <person name="Ceapa C.D."/>
            <person name="Rodriguez Luna D."/>
            <person name="Sanchez Esquivel S."/>
        </authorList>
    </citation>
    <scope>NUCLEOTIDE SEQUENCE [LARGE SCALE GENOMIC DNA]</scope>
    <source>
        <strain evidence="5 6">NF3</strain>
    </source>
</reference>
<keyword evidence="6" id="KW-1185">Reference proteome</keyword>
<dbReference type="PANTHER" id="PTHR43464">
    <property type="entry name" value="METHYLTRANSFERASE"/>
    <property type="match status" value="1"/>
</dbReference>
<dbReference type="Gene3D" id="3.40.50.150">
    <property type="entry name" value="Vaccinia Virus protein VP39"/>
    <property type="match status" value="1"/>
</dbReference>
<dbReference type="EMBL" id="MWQN01000001">
    <property type="protein sequence ID" value="OPC79714.1"/>
    <property type="molecule type" value="Genomic_DNA"/>
</dbReference>
<evidence type="ECO:0000313" key="6">
    <source>
        <dbReference type="Proteomes" id="UP000190037"/>
    </source>
</evidence>
<dbReference type="Pfam" id="PF13649">
    <property type="entry name" value="Methyltransf_25"/>
    <property type="match status" value="1"/>
</dbReference>